<dbReference type="PANTHER" id="PTHR20852:SF57">
    <property type="entry name" value="GLUTAMINE SYNTHETASE 2 CYTOPLASMIC"/>
    <property type="match status" value="1"/>
</dbReference>
<accession>A0A382EV59</accession>
<dbReference type="PROSITE" id="PS00181">
    <property type="entry name" value="GLNA_ATP"/>
    <property type="match status" value="1"/>
</dbReference>
<evidence type="ECO:0000313" key="9">
    <source>
        <dbReference type="EMBL" id="SVB54325.1"/>
    </source>
</evidence>
<dbReference type="EMBL" id="UINC01046382">
    <property type="protein sequence ID" value="SVB54325.1"/>
    <property type="molecule type" value="Genomic_DNA"/>
</dbReference>
<dbReference type="SUPFAM" id="SSF54368">
    <property type="entry name" value="Glutamine synthetase, N-terminal domain"/>
    <property type="match status" value="1"/>
</dbReference>
<dbReference type="InterPro" id="IPR014746">
    <property type="entry name" value="Gln_synth/guanido_kin_cat_dom"/>
</dbReference>
<dbReference type="InterPro" id="IPR027303">
    <property type="entry name" value="Gln_synth_gly_rich_site"/>
</dbReference>
<dbReference type="InterPro" id="IPR008147">
    <property type="entry name" value="Gln_synt_N"/>
</dbReference>
<dbReference type="PANTHER" id="PTHR20852">
    <property type="entry name" value="GLUTAMINE SYNTHETASE"/>
    <property type="match status" value="1"/>
</dbReference>
<dbReference type="GO" id="GO:0005737">
    <property type="term" value="C:cytoplasm"/>
    <property type="evidence" value="ECO:0007669"/>
    <property type="project" value="TreeGrafter"/>
</dbReference>
<gene>
    <name evidence="9" type="ORF">METZ01_LOCUS207179</name>
</gene>
<dbReference type="SMART" id="SM01230">
    <property type="entry name" value="Gln-synt_C"/>
    <property type="match status" value="1"/>
</dbReference>
<dbReference type="InterPro" id="IPR008146">
    <property type="entry name" value="Gln_synth_cat_dom"/>
</dbReference>
<dbReference type="PROSITE" id="PS00180">
    <property type="entry name" value="GLNA_1"/>
    <property type="match status" value="1"/>
</dbReference>
<dbReference type="GO" id="GO:0005524">
    <property type="term" value="F:ATP binding"/>
    <property type="evidence" value="ECO:0007669"/>
    <property type="project" value="UniProtKB-KW"/>
</dbReference>
<evidence type="ECO:0000256" key="6">
    <source>
        <dbReference type="ARBA" id="ARBA00049436"/>
    </source>
</evidence>
<dbReference type="AlphaFoldDB" id="A0A382EV59"/>
<feature type="domain" description="GS beta-grasp" evidence="7">
    <location>
        <begin position="4"/>
        <end position="86"/>
    </location>
</feature>
<keyword evidence="5" id="KW-0067">ATP-binding</keyword>
<protein>
    <recommendedName>
        <fullName evidence="2">glutamine synthetase</fullName>
        <ecNumber evidence="2">6.3.1.2</ecNumber>
    </recommendedName>
</protein>
<evidence type="ECO:0000259" key="8">
    <source>
        <dbReference type="PROSITE" id="PS51987"/>
    </source>
</evidence>
<keyword evidence="3" id="KW-0436">Ligase</keyword>
<dbReference type="InterPro" id="IPR048091">
    <property type="entry name" value="Gln_syn_GlnII"/>
</dbReference>
<dbReference type="SUPFAM" id="SSF55931">
    <property type="entry name" value="Glutamine synthetase/guanido kinase"/>
    <property type="match status" value="1"/>
</dbReference>
<feature type="domain" description="GS catalytic" evidence="8">
    <location>
        <begin position="93"/>
        <end position="354"/>
    </location>
</feature>
<name>A0A382EV59_9ZZZZ</name>
<dbReference type="GO" id="GO:0006542">
    <property type="term" value="P:glutamine biosynthetic process"/>
    <property type="evidence" value="ECO:0007669"/>
    <property type="project" value="InterPro"/>
</dbReference>
<proteinExistence type="inferred from homology"/>
<evidence type="ECO:0000256" key="5">
    <source>
        <dbReference type="ARBA" id="ARBA00022840"/>
    </source>
</evidence>
<dbReference type="InterPro" id="IPR036651">
    <property type="entry name" value="Gln_synt_N_sf"/>
</dbReference>
<dbReference type="NCBIfam" id="NF041605">
    <property type="entry name" value="gln_syn_GlnII"/>
    <property type="match status" value="1"/>
</dbReference>
<dbReference type="Gene3D" id="3.30.590.10">
    <property type="entry name" value="Glutamine synthetase/guanido kinase, catalytic domain"/>
    <property type="match status" value="1"/>
</dbReference>
<dbReference type="InterPro" id="IPR027302">
    <property type="entry name" value="Gln_synth_N_conserv_site"/>
</dbReference>
<dbReference type="Gene3D" id="3.10.20.70">
    <property type="entry name" value="Glutamine synthetase, N-terminal domain"/>
    <property type="match status" value="1"/>
</dbReference>
<dbReference type="GO" id="GO:0004356">
    <property type="term" value="F:glutamine synthetase activity"/>
    <property type="evidence" value="ECO:0007669"/>
    <property type="project" value="UniProtKB-EC"/>
</dbReference>
<reference evidence="9" key="1">
    <citation type="submission" date="2018-05" db="EMBL/GenBank/DDBJ databases">
        <authorList>
            <person name="Lanie J.A."/>
            <person name="Ng W.-L."/>
            <person name="Kazmierczak K.M."/>
            <person name="Andrzejewski T.M."/>
            <person name="Davidsen T.M."/>
            <person name="Wayne K.J."/>
            <person name="Tettelin H."/>
            <person name="Glass J.I."/>
            <person name="Rusch D."/>
            <person name="Podicherti R."/>
            <person name="Tsui H.-C.T."/>
            <person name="Winkler M.E."/>
        </authorList>
    </citation>
    <scope>NUCLEOTIDE SEQUENCE</scope>
</reference>
<comment type="similarity">
    <text evidence="1">Belongs to the glutamine synthetase family.</text>
</comment>
<evidence type="ECO:0000256" key="3">
    <source>
        <dbReference type="ARBA" id="ARBA00022598"/>
    </source>
</evidence>
<organism evidence="9">
    <name type="scientific">marine metagenome</name>
    <dbReference type="NCBI Taxonomy" id="408172"/>
    <lineage>
        <taxon>unclassified sequences</taxon>
        <taxon>metagenomes</taxon>
        <taxon>ecological metagenomes</taxon>
    </lineage>
</organism>
<evidence type="ECO:0000259" key="7">
    <source>
        <dbReference type="PROSITE" id="PS51986"/>
    </source>
</evidence>
<evidence type="ECO:0000256" key="2">
    <source>
        <dbReference type="ARBA" id="ARBA00012937"/>
    </source>
</evidence>
<dbReference type="PROSITE" id="PS51987">
    <property type="entry name" value="GS_CATALYTIC"/>
    <property type="match status" value="1"/>
</dbReference>
<sequence>MGRIKAEYIWIDGHKPTAKLRSKTKIFEGPVNSVSDLPIWGFDGSSTMQADGNDSDCELMPVYFAPDPIRGGENILVMCEVNNADGTPHKTNTRAQLRKVHEKYKDEEAWFGIEQEYTFFQGRNPLGWPEGGYPAPQGPFYCGVGADEVYGREIVEEHMEACMKAGLMMSGINAEVMPGQWEFQVGPLGPLDVADELWIARWLLYRIGEDFGVNATLHPKPVKGDWNGAGAHTNFSTKAMREDGGIKVIEDACEKLKKTHKRHMGIYGAHNEERLTGLHETCSIHEFRYGVSDRGASIRIPMATANAGKGYLEDRRPSANMDPYQVCTAIVATVCGNSDLTVEDEPEMVSESVS</sequence>
<evidence type="ECO:0000256" key="4">
    <source>
        <dbReference type="ARBA" id="ARBA00022741"/>
    </source>
</evidence>
<dbReference type="EC" id="6.3.1.2" evidence="2"/>
<dbReference type="PROSITE" id="PS51986">
    <property type="entry name" value="GS_BETA_GRASP"/>
    <property type="match status" value="1"/>
</dbReference>
<keyword evidence="4" id="KW-0547">Nucleotide-binding</keyword>
<dbReference type="Pfam" id="PF03951">
    <property type="entry name" value="Gln-synt_N"/>
    <property type="match status" value="1"/>
</dbReference>
<dbReference type="Pfam" id="PF00120">
    <property type="entry name" value="Gln-synt_C"/>
    <property type="match status" value="1"/>
</dbReference>
<dbReference type="InterPro" id="IPR050292">
    <property type="entry name" value="Glutamine_Synthetase"/>
</dbReference>
<dbReference type="FunFam" id="3.30.590.10:FF:000004">
    <property type="entry name" value="Glutamine synthetase"/>
    <property type="match status" value="1"/>
</dbReference>
<evidence type="ECO:0000256" key="1">
    <source>
        <dbReference type="ARBA" id="ARBA00009897"/>
    </source>
</evidence>
<comment type="catalytic activity">
    <reaction evidence="6">
        <text>L-glutamate + NH4(+) + ATP = L-glutamine + ADP + phosphate + H(+)</text>
        <dbReference type="Rhea" id="RHEA:16169"/>
        <dbReference type="ChEBI" id="CHEBI:15378"/>
        <dbReference type="ChEBI" id="CHEBI:28938"/>
        <dbReference type="ChEBI" id="CHEBI:29985"/>
        <dbReference type="ChEBI" id="CHEBI:30616"/>
        <dbReference type="ChEBI" id="CHEBI:43474"/>
        <dbReference type="ChEBI" id="CHEBI:58359"/>
        <dbReference type="ChEBI" id="CHEBI:456216"/>
        <dbReference type="EC" id="6.3.1.2"/>
    </reaction>
</comment>